<dbReference type="Proteomes" id="UP000229370">
    <property type="component" value="Unassembled WGS sequence"/>
</dbReference>
<evidence type="ECO:0000313" key="2">
    <source>
        <dbReference type="Proteomes" id="UP000229370"/>
    </source>
</evidence>
<proteinExistence type="predicted"/>
<reference evidence="2" key="1">
    <citation type="submission" date="2017-09" db="EMBL/GenBank/DDBJ databases">
        <title>Depth-based differentiation of microbial function through sediment-hosted aquifers and enrichment of novel symbionts in the deep terrestrial subsurface.</title>
        <authorList>
            <person name="Probst A.J."/>
            <person name="Ladd B."/>
            <person name="Jarett J.K."/>
            <person name="Geller-Mcgrath D.E."/>
            <person name="Sieber C.M.K."/>
            <person name="Emerson J.B."/>
            <person name="Anantharaman K."/>
            <person name="Thomas B.C."/>
            <person name="Malmstrom R."/>
            <person name="Stieglmeier M."/>
            <person name="Klingl A."/>
            <person name="Woyke T."/>
            <person name="Ryan C.M."/>
            <person name="Banfield J.F."/>
        </authorList>
    </citation>
    <scope>NUCLEOTIDE SEQUENCE [LARGE SCALE GENOMIC DNA]</scope>
</reference>
<organism evidence="1 2">
    <name type="scientific">Candidatus Roizmanbacteria bacterium CG_4_8_14_3_um_filter_36_10</name>
    <dbReference type="NCBI Taxonomy" id="1974834"/>
    <lineage>
        <taxon>Bacteria</taxon>
        <taxon>Candidatus Roizmaniibacteriota</taxon>
    </lineage>
</organism>
<protein>
    <submittedName>
        <fullName evidence="1">Uncharacterized protein</fullName>
    </submittedName>
</protein>
<dbReference type="EMBL" id="PFQK01000047">
    <property type="protein sequence ID" value="PJC81837.1"/>
    <property type="molecule type" value="Genomic_DNA"/>
</dbReference>
<gene>
    <name evidence="1" type="ORF">CO007_02595</name>
</gene>
<sequence>MSNENRISARHLFRWTHILDILSIRQDYQIDPFPYSEYFIRKKRKQTLIFGRQKESHNDIIKSTRFDLLFSIDKIDLTREELIKEIINHGWIDLINPTELPFSVSKGKVDIFKKIVSNFNTKLKEALNIARNGKDPELMVYEFKGIKTVRDLFRDFRREAAVSSGLNEDHSRFTDYVDNPCDVKLQWRQDVDGYLHDPLRRDHNFLRAEVDWLYTPEGWQRTGYGMSQCCG</sequence>
<name>A0A2M8GMN6_9BACT</name>
<dbReference type="AlphaFoldDB" id="A0A2M8GMN6"/>
<comment type="caution">
    <text evidence="1">The sequence shown here is derived from an EMBL/GenBank/DDBJ whole genome shotgun (WGS) entry which is preliminary data.</text>
</comment>
<accession>A0A2M8GMN6</accession>
<evidence type="ECO:0000313" key="1">
    <source>
        <dbReference type="EMBL" id="PJC81837.1"/>
    </source>
</evidence>